<comment type="similarity">
    <text evidence="1">Belongs to the 'GDSL' lipolytic enzyme family.</text>
</comment>
<dbReference type="InterPro" id="IPR006927">
    <property type="entry name" value="DUF639"/>
</dbReference>
<reference evidence="3 4" key="1">
    <citation type="submission" date="2020-09" db="EMBL/GenBank/DDBJ databases">
        <authorList>
            <person name="Ashkenazy H."/>
        </authorList>
    </citation>
    <scope>NUCLEOTIDE SEQUENCE [LARGE SCALE GENOMIC DNA]</scope>
    <source>
        <strain evidence="4">cv. Cdm-0</strain>
    </source>
</reference>
<dbReference type="Pfam" id="PF04842">
    <property type="entry name" value="DUF639"/>
    <property type="match status" value="1"/>
</dbReference>
<evidence type="ECO:0000256" key="1">
    <source>
        <dbReference type="ARBA" id="ARBA00008668"/>
    </source>
</evidence>
<dbReference type="Pfam" id="PF00657">
    <property type="entry name" value="Lipase_GDSL"/>
    <property type="match status" value="1"/>
</dbReference>
<proteinExistence type="inferred from homology"/>
<keyword evidence="2" id="KW-1133">Transmembrane helix</keyword>
<dbReference type="PROSITE" id="PS01098">
    <property type="entry name" value="LIPASE_GDSL_SER"/>
    <property type="match status" value="1"/>
</dbReference>
<dbReference type="Proteomes" id="UP000516314">
    <property type="component" value="Chromosome 1"/>
</dbReference>
<dbReference type="InterPro" id="IPR035669">
    <property type="entry name" value="SGNH_plant_lipase-like"/>
</dbReference>
<dbReference type="Gene3D" id="3.40.50.1110">
    <property type="entry name" value="SGNH hydrolase"/>
    <property type="match status" value="1"/>
</dbReference>
<dbReference type="CDD" id="cd01837">
    <property type="entry name" value="SGNH_plant_lipase_like"/>
    <property type="match status" value="1"/>
</dbReference>
<dbReference type="PANTHER" id="PTHR31860">
    <property type="entry name" value="HEAT-INDUCIBLE TRANSCRIPTION REPRESSOR (DUF639)-RELATED"/>
    <property type="match status" value="1"/>
</dbReference>
<dbReference type="PANTHER" id="PTHR31860:SF3">
    <property type="entry name" value="PROTEIN, PUTATIVE (DUF639)-RELATED"/>
    <property type="match status" value="1"/>
</dbReference>
<feature type="transmembrane region" description="Helical" evidence="2">
    <location>
        <begin position="722"/>
        <end position="741"/>
    </location>
</feature>
<dbReference type="AlphaFoldDB" id="A0A7G2E850"/>
<dbReference type="InterPro" id="IPR001087">
    <property type="entry name" value="GDSL"/>
</dbReference>
<gene>
    <name evidence="3" type="ORF">AT9943_LOCUS5207</name>
</gene>
<dbReference type="InterPro" id="IPR008265">
    <property type="entry name" value="Lipase_GDSL_AS"/>
</dbReference>
<organism evidence="3 4">
    <name type="scientific">Arabidopsis thaliana</name>
    <name type="common">Mouse-ear cress</name>
    <dbReference type="NCBI Taxonomy" id="3702"/>
    <lineage>
        <taxon>Eukaryota</taxon>
        <taxon>Viridiplantae</taxon>
        <taxon>Streptophyta</taxon>
        <taxon>Embryophyta</taxon>
        <taxon>Tracheophyta</taxon>
        <taxon>Spermatophyta</taxon>
        <taxon>Magnoliopsida</taxon>
        <taxon>eudicotyledons</taxon>
        <taxon>Gunneridae</taxon>
        <taxon>Pentapetalae</taxon>
        <taxon>rosids</taxon>
        <taxon>malvids</taxon>
        <taxon>Brassicales</taxon>
        <taxon>Brassicaceae</taxon>
        <taxon>Camelineae</taxon>
        <taxon>Arabidopsis</taxon>
    </lineage>
</organism>
<sequence>MKSVPYGTVDDDAHKELCTANLTIFNKLIKNALHTTWQTYTLIDVVLRRILESLSYPELRGSPGIPNLQENKMAQRVGALKRLKLSSATPDFPIGFRCDGVRVHRRCSFSRNCASNRKPRLRIVAQKKWKLNDIDTNVVQERFSQWVSKSQKILSDVTSPLKKKSQSLKKIDLEDQQDFEDLEELLTVEQTVRSDTPKGFLSFDAIISIEQFSSRMNGITGKKMQDIFETIVSPALSTDARHLVEYCCFRFLSRDSSEFHPCLKEPAFQRLIFITMLAWANPYCKERNARNDASGKPSFQGRFIGEEAFIRIAPAISGLADRATVHNLFKALATATDQKGISLEIWLAYIQELVKIHEGRKSHQTTDFPQLSSERLLCMAANRKGPVLKWENNVAWPGKLTLTDKALYFEPVDIKGSKGVLRLDLAGDKSTVEKAKVGPLGFSLFDSAVSVSSGPGLATWVLEFVDLGGELRRDVWHAIISEVIALHTFLREFGPGEGDKSLYQVFGAKKGKEKAIASASNCIARLQALQYMRNLPDDPIKLVQFSFLQQVAYGDIVCQTLAVNFWGGPLLTKVSDKRGDIARASRESYETFDNVSDLDGSVYLKRWMRSPSWGSTASMNFWKNSSLRQGLVLSKHLAVADLTLVERATETCRQKYKVVEKTQATIDAATIKGIPSNIDLFKELILPLSITATEFEKLRCWEEPYMTVSFLAFASTIIFRNLLQYVLPVSLIFLATGMLTLKGLRRQGRLGRLFGIISIRDQPSSNTIQKIIAVKDAMQNLESYLQKVNVVLLKLRTIVLSGHPQITTEVALAMLSIATVLVIVPFKYVLAFVLYDQFTRELEFRKEMVKKFNAFLRERWEMVPAAPVIVLPFVNEESTPATQENKQLRKPTPRVLVSYYGNFKHDASFLTRLHASSRNQPELVTGQARVPAMFVLGDSLVDAGNNNFLQTVARANFLPYGIDMNYQPTGRFSNGLTFIDLLARLLEIPSPPPFADPTTSGNRILQGVNYASAAAGILDVSGYNYGGRFSLNQQMVNLETTLSQLRTMMSPQNFTDYLARSLVVLVFGSNDYINNYLMPNLYDSSIRFRPPDFANLLLSQYARQLLTLYSLGLRKIFIPGVAPLGCIPNQRARGISPPDRCVDSVNQILGTFNQGLKSLVDQLNQRSPGAIYVYGNTYSAIGDILNNPAAYGFSVVDRACCGIGRNQGQITCLPLQTPCPNRNQYVFWDAFHPTQTANSILARRAFYGPPSDAYPVNVQQMTLLH</sequence>
<dbReference type="EMBL" id="LR881466">
    <property type="protein sequence ID" value="CAD5316904.1"/>
    <property type="molecule type" value="Genomic_DNA"/>
</dbReference>
<dbReference type="InterPro" id="IPR036514">
    <property type="entry name" value="SGNH_hydro_sf"/>
</dbReference>
<evidence type="ECO:0000256" key="2">
    <source>
        <dbReference type="SAM" id="Phobius"/>
    </source>
</evidence>
<evidence type="ECO:0000313" key="3">
    <source>
        <dbReference type="EMBL" id="CAD5316904.1"/>
    </source>
</evidence>
<evidence type="ECO:0000313" key="4">
    <source>
        <dbReference type="Proteomes" id="UP000516314"/>
    </source>
</evidence>
<dbReference type="GO" id="GO:0006629">
    <property type="term" value="P:lipid metabolic process"/>
    <property type="evidence" value="ECO:0007669"/>
    <property type="project" value="InterPro"/>
</dbReference>
<accession>A0A7G2E850</accession>
<keyword evidence="2" id="KW-0472">Membrane</keyword>
<protein>
    <submittedName>
        <fullName evidence="3">(thale cress) hypothetical protein</fullName>
    </submittedName>
</protein>
<keyword evidence="2" id="KW-0812">Transmembrane</keyword>
<dbReference type="GO" id="GO:0016298">
    <property type="term" value="F:lipase activity"/>
    <property type="evidence" value="ECO:0007669"/>
    <property type="project" value="InterPro"/>
</dbReference>
<name>A0A7G2E850_ARATH</name>
<feature type="transmembrane region" description="Helical" evidence="2">
    <location>
        <begin position="810"/>
        <end position="835"/>
    </location>
</feature>